<feature type="transmembrane region" description="Helical" evidence="6">
    <location>
        <begin position="340"/>
        <end position="361"/>
    </location>
</feature>
<name>A0A455SCY0_9CHLR</name>
<dbReference type="GO" id="GO:0005886">
    <property type="term" value="C:plasma membrane"/>
    <property type="evidence" value="ECO:0007669"/>
    <property type="project" value="UniProtKB-SubCell"/>
</dbReference>
<keyword evidence="3 6" id="KW-0812">Transmembrane</keyword>
<evidence type="ECO:0000256" key="4">
    <source>
        <dbReference type="ARBA" id="ARBA00022989"/>
    </source>
</evidence>
<dbReference type="PANTHER" id="PTHR43124">
    <property type="entry name" value="PURINE EFFLUX PUMP PBUE"/>
    <property type="match status" value="1"/>
</dbReference>
<dbReference type="SUPFAM" id="SSF103473">
    <property type="entry name" value="MFS general substrate transporter"/>
    <property type="match status" value="1"/>
</dbReference>
<dbReference type="GO" id="GO:0022857">
    <property type="term" value="F:transmembrane transporter activity"/>
    <property type="evidence" value="ECO:0007669"/>
    <property type="project" value="InterPro"/>
</dbReference>
<feature type="transmembrane region" description="Helical" evidence="6">
    <location>
        <begin position="173"/>
        <end position="195"/>
    </location>
</feature>
<feature type="transmembrane region" description="Helical" evidence="6">
    <location>
        <begin position="112"/>
        <end position="133"/>
    </location>
</feature>
<dbReference type="InterPro" id="IPR050189">
    <property type="entry name" value="MFS_Efflux_Transporters"/>
</dbReference>
<dbReference type="InterPro" id="IPR020846">
    <property type="entry name" value="MFS_dom"/>
</dbReference>
<feature type="transmembrane region" description="Helical" evidence="6">
    <location>
        <begin position="367"/>
        <end position="387"/>
    </location>
</feature>
<evidence type="ECO:0000259" key="7">
    <source>
        <dbReference type="PROSITE" id="PS50850"/>
    </source>
</evidence>
<dbReference type="PROSITE" id="PS50850">
    <property type="entry name" value="MFS"/>
    <property type="match status" value="1"/>
</dbReference>
<dbReference type="Gene3D" id="1.20.1250.20">
    <property type="entry name" value="MFS general substrate transporter like domains"/>
    <property type="match status" value="1"/>
</dbReference>
<dbReference type="AlphaFoldDB" id="A0A455SCY0"/>
<evidence type="ECO:0000256" key="5">
    <source>
        <dbReference type="ARBA" id="ARBA00023136"/>
    </source>
</evidence>
<feature type="transmembrane region" description="Helical" evidence="6">
    <location>
        <begin position="58"/>
        <end position="76"/>
    </location>
</feature>
<protein>
    <submittedName>
        <fullName evidence="8">MFS transporter</fullName>
    </submittedName>
</protein>
<gene>
    <name evidence="8" type="ORF">KTC_10580</name>
</gene>
<dbReference type="InterPro" id="IPR011701">
    <property type="entry name" value="MFS"/>
</dbReference>
<keyword evidence="4 6" id="KW-1133">Transmembrane helix</keyword>
<feature type="domain" description="Major facilitator superfamily (MFS) profile" evidence="7">
    <location>
        <begin position="22"/>
        <end position="391"/>
    </location>
</feature>
<reference evidence="8" key="1">
    <citation type="submission" date="2018-12" db="EMBL/GenBank/DDBJ databases">
        <title>Novel natural products biosynthetic potential of the class Ktedonobacteria.</title>
        <authorList>
            <person name="Zheng Y."/>
            <person name="Saitou A."/>
            <person name="Wang C.M."/>
            <person name="Toyoda A."/>
            <person name="Minakuchi Y."/>
            <person name="Sekiguchi Y."/>
            <person name="Ueda K."/>
            <person name="Takano H."/>
            <person name="Sakai Y."/>
            <person name="Yokota A."/>
            <person name="Yabe S."/>
        </authorList>
    </citation>
    <scope>NUCLEOTIDE SEQUENCE</scope>
    <source>
        <strain evidence="8">COM3</strain>
    </source>
</reference>
<evidence type="ECO:0000256" key="2">
    <source>
        <dbReference type="ARBA" id="ARBA00022475"/>
    </source>
</evidence>
<accession>A0A455SCY0</accession>
<feature type="transmembrane region" description="Helical" evidence="6">
    <location>
        <begin position="276"/>
        <end position="298"/>
    </location>
</feature>
<comment type="subcellular location">
    <subcellularLocation>
        <location evidence="1">Cell membrane</location>
        <topology evidence="1">Multi-pass membrane protein</topology>
    </subcellularLocation>
</comment>
<feature type="transmembrane region" description="Helical" evidence="6">
    <location>
        <begin position="145"/>
        <end position="167"/>
    </location>
</feature>
<feature type="transmembrane region" description="Helical" evidence="6">
    <location>
        <begin position="249"/>
        <end position="269"/>
    </location>
</feature>
<proteinExistence type="predicted"/>
<dbReference type="Pfam" id="PF07690">
    <property type="entry name" value="MFS_1"/>
    <property type="match status" value="1"/>
</dbReference>
<dbReference type="PANTHER" id="PTHR43124:SF8">
    <property type="entry name" value="INNER MEMBRANE TRANSPORT PROTEIN YDHP"/>
    <property type="match status" value="1"/>
</dbReference>
<dbReference type="CDD" id="cd17324">
    <property type="entry name" value="MFS_NepI_like"/>
    <property type="match status" value="1"/>
</dbReference>
<evidence type="ECO:0000256" key="1">
    <source>
        <dbReference type="ARBA" id="ARBA00004651"/>
    </source>
</evidence>
<dbReference type="EMBL" id="AP019376">
    <property type="protein sequence ID" value="BBH86307.1"/>
    <property type="molecule type" value="Genomic_DNA"/>
</dbReference>
<feature type="transmembrane region" description="Helical" evidence="6">
    <location>
        <begin position="88"/>
        <end position="106"/>
    </location>
</feature>
<feature type="transmembrane region" description="Helical" evidence="6">
    <location>
        <begin position="304"/>
        <end position="328"/>
    </location>
</feature>
<evidence type="ECO:0000256" key="6">
    <source>
        <dbReference type="SAM" id="Phobius"/>
    </source>
</evidence>
<sequence length="393" mass="41233">MKQEEAAEQVVNPVSPLMNRLALLSLALAPAAIGMTEELPIGLLPDIAHDLNVPLSGAGMLVSGYALGVVIGAPLLALGTRRLPRKPLLLGALLLYVIGNALHLVMPDYPVLLLVRFLTALVHGIIFGESYVFAAQLAPQRQAQAIALVFGGFVVATVGGVPLGTWLGQQFGWRMPFLVVTGLGILSVLAIALLLPATKLQPQRVPLGQLFRGRVLLPLAMTVTSCGGIFALLTYVVPLLEQVSGFAPAIVSVLLLIFGVGSFCGNLLGGRLADRWLYPSLLGWQMLQLLLLTLFLFLGSSQVIAVGALFVWQCAGFATIAPIQSIVIKQAGEASSLASAFNVAASNLGNAAAAFLGGLALTRGVQAVPLVSLIFVVLGLALTLWCTRLVRSE</sequence>
<feature type="transmembrane region" description="Helical" evidence="6">
    <location>
        <begin position="215"/>
        <end position="237"/>
    </location>
</feature>
<keyword evidence="5 6" id="KW-0472">Membrane</keyword>
<evidence type="ECO:0000313" key="8">
    <source>
        <dbReference type="EMBL" id="BBH86307.1"/>
    </source>
</evidence>
<evidence type="ECO:0000256" key="3">
    <source>
        <dbReference type="ARBA" id="ARBA00022692"/>
    </source>
</evidence>
<organism evidence="8">
    <name type="scientific">Thermosporothrix sp. COM3</name>
    <dbReference type="NCBI Taxonomy" id="2490863"/>
    <lineage>
        <taxon>Bacteria</taxon>
        <taxon>Bacillati</taxon>
        <taxon>Chloroflexota</taxon>
        <taxon>Ktedonobacteria</taxon>
        <taxon>Ktedonobacterales</taxon>
        <taxon>Thermosporotrichaceae</taxon>
        <taxon>Thermosporothrix</taxon>
    </lineage>
</organism>
<dbReference type="InterPro" id="IPR036259">
    <property type="entry name" value="MFS_trans_sf"/>
</dbReference>
<keyword evidence="2" id="KW-1003">Cell membrane</keyword>